<proteinExistence type="predicted"/>
<accession>A0A1B9NDG2</accession>
<sequence>MTRFPWPAALAIDAVLVIAFAAIGMVQHHGGFTAGGLIGTAWPFLAALAVGWLVALAWRAPARPLRTGLPVWAVTVAGGMILRAVTGGGTAVAFVIVAAVTLLVFLVGWRLIAALVARTRRRG</sequence>
<dbReference type="Pfam" id="PF11255">
    <property type="entry name" value="DUF3054"/>
    <property type="match status" value="1"/>
</dbReference>
<evidence type="ECO:0000313" key="1">
    <source>
        <dbReference type="EMBL" id="OCG74594.1"/>
    </source>
</evidence>
<dbReference type="InterPro" id="IPR021414">
    <property type="entry name" value="DUF3054"/>
</dbReference>
<name>A0A1B9NDG2_9MICO</name>
<dbReference type="RefSeq" id="WP_067024485.1">
    <property type="nucleotide sequence ID" value="NZ_CP038256.1"/>
</dbReference>
<evidence type="ECO:0000313" key="2">
    <source>
        <dbReference type="Proteomes" id="UP000093355"/>
    </source>
</evidence>
<comment type="caution">
    <text evidence="1">The sequence shown here is derived from an EMBL/GenBank/DDBJ whole genome shotgun (WGS) entry which is preliminary data.</text>
</comment>
<organism evidence="1 2">
    <name type="scientific">Microbacterium sediminis</name>
    <dbReference type="NCBI Taxonomy" id="904291"/>
    <lineage>
        <taxon>Bacteria</taxon>
        <taxon>Bacillati</taxon>
        <taxon>Actinomycetota</taxon>
        <taxon>Actinomycetes</taxon>
        <taxon>Micrococcales</taxon>
        <taxon>Microbacteriaceae</taxon>
        <taxon>Microbacterium</taxon>
    </lineage>
</organism>
<dbReference type="AlphaFoldDB" id="A0A1B9NDG2"/>
<dbReference type="STRING" id="904291.A7J15_03385"/>
<reference evidence="1 2" key="1">
    <citation type="submission" date="2016-05" db="EMBL/GenBank/DDBJ databases">
        <authorList>
            <person name="Lavstsen T."/>
            <person name="Jespersen J.S."/>
        </authorList>
    </citation>
    <scope>NUCLEOTIDE SEQUENCE [LARGE SCALE GENOMIC DNA]</scope>
    <source>
        <strain evidence="1 2">YLB-01</strain>
    </source>
</reference>
<protein>
    <submittedName>
        <fullName evidence="1">Uncharacterized protein</fullName>
    </submittedName>
</protein>
<gene>
    <name evidence="1" type="ORF">A7J15_03385</name>
</gene>
<keyword evidence="2" id="KW-1185">Reference proteome</keyword>
<dbReference type="Proteomes" id="UP000093355">
    <property type="component" value="Unassembled WGS sequence"/>
</dbReference>
<dbReference type="EMBL" id="LXMD01000021">
    <property type="protein sequence ID" value="OCG74594.1"/>
    <property type="molecule type" value="Genomic_DNA"/>
</dbReference>